<dbReference type="PIRSF" id="PIRSF001357">
    <property type="entry name" value="DeoC"/>
    <property type="match status" value="1"/>
</dbReference>
<evidence type="ECO:0000256" key="7">
    <source>
        <dbReference type="ARBA" id="ARBA00032755"/>
    </source>
</evidence>
<evidence type="ECO:0000256" key="1">
    <source>
        <dbReference type="ARBA" id="ARBA00004816"/>
    </source>
</evidence>
<dbReference type="AlphaFoldDB" id="A0A075FS46"/>
<dbReference type="PANTHER" id="PTHR10889">
    <property type="entry name" value="DEOXYRIBOSE-PHOSPHATE ALDOLASE"/>
    <property type="match status" value="1"/>
</dbReference>
<dbReference type="InterPro" id="IPR013785">
    <property type="entry name" value="Aldolase_TIM"/>
</dbReference>
<evidence type="ECO:0000256" key="5">
    <source>
        <dbReference type="ARBA" id="ARBA00023270"/>
    </source>
</evidence>
<dbReference type="Gene3D" id="3.20.20.70">
    <property type="entry name" value="Aldolase class I"/>
    <property type="match status" value="1"/>
</dbReference>
<organism evidence="9">
    <name type="scientific">uncultured marine group II/III euryarchaeote AD1000_44_A01</name>
    <dbReference type="NCBI Taxonomy" id="1457773"/>
    <lineage>
        <taxon>Archaea</taxon>
        <taxon>Methanobacteriati</taxon>
        <taxon>Methanobacteriota</taxon>
        <taxon>environmental samples</taxon>
    </lineage>
</organism>
<dbReference type="PANTHER" id="PTHR10889:SF3">
    <property type="entry name" value="DEOXYRIBOSE-PHOSPHATE ALDOLASE"/>
    <property type="match status" value="1"/>
</dbReference>
<dbReference type="GO" id="GO:0005737">
    <property type="term" value="C:cytoplasm"/>
    <property type="evidence" value="ECO:0007669"/>
    <property type="project" value="InterPro"/>
</dbReference>
<comment type="pathway">
    <text evidence="1">Carbohydrate degradation; 2-deoxy-D-ribose 1-phosphate degradation; D-glyceraldehyde 3-phosphate and acetaldehyde from 2-deoxy-alpha-D-ribose 1-phosphate: step 2/2.</text>
</comment>
<comment type="similarity">
    <text evidence="2">Belongs to the DeoC/FbaB aldolase family. DeoC type 2 subfamily.</text>
</comment>
<protein>
    <recommendedName>
        <fullName evidence="3">deoxyribose-phosphate aldolase</fullName>
        <ecNumber evidence="3">4.1.2.4</ecNumber>
    </recommendedName>
    <alternativeName>
        <fullName evidence="7">2-deoxy-D-ribose 5-phosphate aldolase</fullName>
    </alternativeName>
    <alternativeName>
        <fullName evidence="6">Phosphodeoxyriboaldolase</fullName>
    </alternativeName>
</protein>
<dbReference type="InterPro" id="IPR011343">
    <property type="entry name" value="DeoC"/>
</dbReference>
<evidence type="ECO:0000256" key="3">
    <source>
        <dbReference type="ARBA" id="ARBA00012515"/>
    </source>
</evidence>
<proteinExistence type="inferred from homology"/>
<dbReference type="InterPro" id="IPR002915">
    <property type="entry name" value="DeoC/FbaB/LacD_aldolase"/>
</dbReference>
<evidence type="ECO:0000256" key="2">
    <source>
        <dbReference type="ARBA" id="ARBA00009473"/>
    </source>
</evidence>
<keyword evidence="4" id="KW-0456">Lyase</keyword>
<evidence type="ECO:0000313" key="9">
    <source>
        <dbReference type="EMBL" id="AIE94149.1"/>
    </source>
</evidence>
<dbReference type="EC" id="4.1.2.4" evidence="3"/>
<dbReference type="GO" id="GO:0016052">
    <property type="term" value="P:carbohydrate catabolic process"/>
    <property type="evidence" value="ECO:0007669"/>
    <property type="project" value="TreeGrafter"/>
</dbReference>
<dbReference type="EMBL" id="KF900415">
    <property type="protein sequence ID" value="AIE94149.1"/>
    <property type="molecule type" value="Genomic_DNA"/>
</dbReference>
<dbReference type="SMART" id="SM01133">
    <property type="entry name" value="DeoC"/>
    <property type="match status" value="1"/>
</dbReference>
<dbReference type="GO" id="GO:0004139">
    <property type="term" value="F:deoxyribose-phosphate aldolase activity"/>
    <property type="evidence" value="ECO:0007669"/>
    <property type="project" value="UniProtKB-EC"/>
</dbReference>
<name>A0A075FS46_9EURY</name>
<keyword evidence="5" id="KW-0704">Schiff base</keyword>
<dbReference type="GO" id="GO:0009264">
    <property type="term" value="P:deoxyribonucleotide catabolic process"/>
    <property type="evidence" value="ECO:0007669"/>
    <property type="project" value="InterPro"/>
</dbReference>
<reference evidence="9" key="1">
    <citation type="journal article" date="2014" name="Genome Biol. Evol.">
        <title>Pangenome evidence for extensive interdomain horizontal transfer affecting lineage core and shell genes in uncultured planktonic thaumarchaeota and euryarchaeota.</title>
        <authorList>
            <person name="Deschamps P."/>
            <person name="Zivanovic Y."/>
            <person name="Moreira D."/>
            <person name="Rodriguez-Valera F."/>
            <person name="Lopez-Garcia P."/>
        </authorList>
    </citation>
    <scope>NUCLEOTIDE SEQUENCE</scope>
</reference>
<evidence type="ECO:0000256" key="6">
    <source>
        <dbReference type="ARBA" id="ARBA00031814"/>
    </source>
</evidence>
<accession>A0A075FS46</accession>
<sequence length="233" mass="24763">MDAKDTIECLDFTLLDHGASEEQLAGFVARANSNRVGAVCVFSEHATYVRGLLDDGIQLAVVAGGFPVGSVDDGEIRTAVAAAVSAGVDEIDVVLEPRKDEDFPSEADLARLVAMREAAGECVLKVILETPMLEERPMRAAARMALAAGADFVKTCTGKRGACSDDAASILAYEVMRHERAFGERRGVKLSGGIRTVDDVSRLTNLVHLQDPSIIDAGSKRFRIGASSLLDSL</sequence>
<comment type="catalytic activity">
    <reaction evidence="8">
        <text>2-deoxy-D-ribose 5-phosphate = D-glyceraldehyde 3-phosphate + acetaldehyde</text>
        <dbReference type="Rhea" id="RHEA:12821"/>
        <dbReference type="ChEBI" id="CHEBI:15343"/>
        <dbReference type="ChEBI" id="CHEBI:59776"/>
        <dbReference type="ChEBI" id="CHEBI:62877"/>
        <dbReference type="EC" id="4.1.2.4"/>
    </reaction>
</comment>
<evidence type="ECO:0000256" key="4">
    <source>
        <dbReference type="ARBA" id="ARBA00023239"/>
    </source>
</evidence>
<evidence type="ECO:0000256" key="8">
    <source>
        <dbReference type="ARBA" id="ARBA00048791"/>
    </source>
</evidence>
<dbReference type="SUPFAM" id="SSF51569">
    <property type="entry name" value="Aldolase"/>
    <property type="match status" value="1"/>
</dbReference>
<dbReference type="Pfam" id="PF01791">
    <property type="entry name" value="DeoC"/>
    <property type="match status" value="1"/>
</dbReference>